<accession>A0A2P2QR85</accession>
<dbReference type="AlphaFoldDB" id="A0A2P2QR85"/>
<evidence type="ECO:0000313" key="1">
    <source>
        <dbReference type="EMBL" id="MBX69522.1"/>
    </source>
</evidence>
<protein>
    <submittedName>
        <fullName evidence="1">Uncharacterized protein</fullName>
    </submittedName>
</protein>
<dbReference type="EMBL" id="GGEC01089038">
    <property type="protein sequence ID" value="MBX69522.1"/>
    <property type="molecule type" value="Transcribed_RNA"/>
</dbReference>
<name>A0A2P2QR85_RHIMU</name>
<proteinExistence type="predicted"/>
<sequence length="53" mass="6008">MGYKPPFSILSSSHQGQLRITNAQKLIIVVILFLKKRVINKSSVRKSSPRITK</sequence>
<organism evidence="1">
    <name type="scientific">Rhizophora mucronata</name>
    <name type="common">Asiatic mangrove</name>
    <dbReference type="NCBI Taxonomy" id="61149"/>
    <lineage>
        <taxon>Eukaryota</taxon>
        <taxon>Viridiplantae</taxon>
        <taxon>Streptophyta</taxon>
        <taxon>Embryophyta</taxon>
        <taxon>Tracheophyta</taxon>
        <taxon>Spermatophyta</taxon>
        <taxon>Magnoliopsida</taxon>
        <taxon>eudicotyledons</taxon>
        <taxon>Gunneridae</taxon>
        <taxon>Pentapetalae</taxon>
        <taxon>rosids</taxon>
        <taxon>fabids</taxon>
        <taxon>Malpighiales</taxon>
        <taxon>Rhizophoraceae</taxon>
        <taxon>Rhizophora</taxon>
    </lineage>
</organism>
<reference evidence="1" key="1">
    <citation type="submission" date="2018-02" db="EMBL/GenBank/DDBJ databases">
        <title>Rhizophora mucronata_Transcriptome.</title>
        <authorList>
            <person name="Meera S.P."/>
            <person name="Sreeshan A."/>
            <person name="Augustine A."/>
        </authorList>
    </citation>
    <scope>NUCLEOTIDE SEQUENCE</scope>
    <source>
        <tissue evidence="1">Leaf</tissue>
    </source>
</reference>